<reference evidence="1" key="1">
    <citation type="submission" date="2019-08" db="EMBL/GenBank/DDBJ databases">
        <authorList>
            <person name="Kucharzyk K."/>
            <person name="Murdoch R.W."/>
            <person name="Higgins S."/>
            <person name="Loffler F."/>
        </authorList>
    </citation>
    <scope>NUCLEOTIDE SEQUENCE</scope>
</reference>
<dbReference type="EMBL" id="VSSQ01012013">
    <property type="protein sequence ID" value="MPM48242.1"/>
    <property type="molecule type" value="Genomic_DNA"/>
</dbReference>
<dbReference type="AlphaFoldDB" id="A0A645A584"/>
<name>A0A645A584_9ZZZZ</name>
<organism evidence="1">
    <name type="scientific">bioreactor metagenome</name>
    <dbReference type="NCBI Taxonomy" id="1076179"/>
    <lineage>
        <taxon>unclassified sequences</taxon>
        <taxon>metagenomes</taxon>
        <taxon>ecological metagenomes</taxon>
    </lineage>
</organism>
<protein>
    <submittedName>
        <fullName evidence="1">Uncharacterized protein</fullName>
    </submittedName>
</protein>
<sequence>MAHDVVQLFAACIAFDQHLHADVLEAHLAGLALCPASTPGGGVADVTFEEDFQPGQLDLAVGCDSGDANAQAAAEARQDDFPGGGSGVLAEQVQRLIDDDRRMVADIAEGAVFAVHDGVDLVRAAGVGVVAAALGKGFEAITVDGTEIGFHRRLGDFSCAFRGGDGHSRLHSVLLTTLLMQSPCQSAITSNPTS</sequence>
<proteinExistence type="predicted"/>
<evidence type="ECO:0000313" key="1">
    <source>
        <dbReference type="EMBL" id="MPM48242.1"/>
    </source>
</evidence>
<gene>
    <name evidence="1" type="ORF">SDC9_94966</name>
</gene>
<accession>A0A645A584</accession>
<comment type="caution">
    <text evidence="1">The sequence shown here is derived from an EMBL/GenBank/DDBJ whole genome shotgun (WGS) entry which is preliminary data.</text>
</comment>